<dbReference type="GO" id="GO:0006357">
    <property type="term" value="P:regulation of transcription by RNA polymerase II"/>
    <property type="evidence" value="ECO:0007669"/>
    <property type="project" value="InterPro"/>
</dbReference>
<evidence type="ECO:0000256" key="1">
    <source>
        <dbReference type="ARBA" id="ARBA00004123"/>
    </source>
</evidence>
<dbReference type="GO" id="GO:0003712">
    <property type="term" value="F:transcription coregulator activity"/>
    <property type="evidence" value="ECO:0007669"/>
    <property type="project" value="InterPro"/>
</dbReference>
<dbReference type="Proteomes" id="UP000094801">
    <property type="component" value="Unassembled WGS sequence"/>
</dbReference>
<keyword evidence="3 4" id="KW-0539">Nucleus</keyword>
<comment type="subunit">
    <text evidence="4">Component of the Mediator complex.</text>
</comment>
<dbReference type="STRING" id="983967.A0A1E4SW89"/>
<reference evidence="7" key="1">
    <citation type="submission" date="2016-04" db="EMBL/GenBank/DDBJ databases">
        <title>Comparative genomics of biotechnologically important yeasts.</title>
        <authorList>
            <consortium name="DOE Joint Genome Institute"/>
            <person name="Riley R."/>
            <person name="Haridas S."/>
            <person name="Wolfe K.H."/>
            <person name="Lopes M.R."/>
            <person name="Hittinger C.T."/>
            <person name="Goker M."/>
            <person name="Salamov A."/>
            <person name="Wisecaver J."/>
            <person name="Long T.M."/>
            <person name="Aerts A.L."/>
            <person name="Barry K."/>
            <person name="Choi C."/>
            <person name="Clum A."/>
            <person name="Coughlan A.Y."/>
            <person name="Deshpande S."/>
            <person name="Douglass A.P."/>
            <person name="Hanson S.J."/>
            <person name="Klenk H.-P."/>
            <person name="Labutti K."/>
            <person name="Lapidus A."/>
            <person name="Lindquist E."/>
            <person name="Lipzen A."/>
            <person name="Meier-Kolthoff J.P."/>
            <person name="Ohm R.A."/>
            <person name="Otillar R.P."/>
            <person name="Pangilinan J."/>
            <person name="Peng Y."/>
            <person name="Rokas A."/>
            <person name="Rosa C.A."/>
            <person name="Scheuner C."/>
            <person name="Sibirny A.A."/>
            <person name="Slot J.C."/>
            <person name="Stielow J.B."/>
            <person name="Sun H."/>
            <person name="Kurtzman C.P."/>
            <person name="Blackwell M."/>
            <person name="Grigoriev I.V."/>
            <person name="Jeffries T.W."/>
        </authorList>
    </citation>
    <scope>NUCLEOTIDE SEQUENCE [LARGE SCALE GENOMIC DNA]</scope>
    <source>
        <strain evidence="7">NRRL YB-2248</strain>
    </source>
</reference>
<dbReference type="Gene3D" id="1.10.287.3490">
    <property type="match status" value="1"/>
</dbReference>
<gene>
    <name evidence="4" type="primary">MED11</name>
    <name evidence="6" type="ORF">CANARDRAFT_9328</name>
</gene>
<evidence type="ECO:0000256" key="5">
    <source>
        <dbReference type="SAM" id="MobiDB-lite"/>
    </source>
</evidence>
<name>A0A1E4SW89_9ASCO</name>
<keyword evidence="7" id="KW-1185">Reference proteome</keyword>
<dbReference type="Pfam" id="PF10280">
    <property type="entry name" value="Med11"/>
    <property type="match status" value="1"/>
</dbReference>
<keyword evidence="4" id="KW-0805">Transcription regulation</keyword>
<dbReference type="AlphaFoldDB" id="A0A1E4SW89"/>
<feature type="compositionally biased region" description="Basic and acidic residues" evidence="5">
    <location>
        <begin position="132"/>
        <end position="141"/>
    </location>
</feature>
<organism evidence="6 7">
    <name type="scientific">[Candida] arabinofermentans NRRL YB-2248</name>
    <dbReference type="NCBI Taxonomy" id="983967"/>
    <lineage>
        <taxon>Eukaryota</taxon>
        <taxon>Fungi</taxon>
        <taxon>Dikarya</taxon>
        <taxon>Ascomycota</taxon>
        <taxon>Saccharomycotina</taxon>
        <taxon>Pichiomycetes</taxon>
        <taxon>Pichiales</taxon>
        <taxon>Pichiaceae</taxon>
        <taxon>Ogataea</taxon>
        <taxon>Ogataea/Candida clade</taxon>
    </lineage>
</organism>
<evidence type="ECO:0000256" key="4">
    <source>
        <dbReference type="RuleBase" id="RU364147"/>
    </source>
</evidence>
<keyword evidence="4" id="KW-0010">Activator</keyword>
<evidence type="ECO:0000313" key="7">
    <source>
        <dbReference type="Proteomes" id="UP000094801"/>
    </source>
</evidence>
<comment type="function">
    <text evidence="4">Component of the Mediator complex, a coactivator involved in the regulated transcription of nearly all RNA polymerase II-dependent genes. Mediator functions as a bridge to convey information from gene-specific regulatory proteins to the basal RNA polymerase II transcription machinery. Mediator is recruited to promoters by direct interactions with regulatory proteins and serves as a scaffold for the assembly of a functional pre-initiation complex with RNA polymerase II and the general transcription factors.</text>
</comment>
<dbReference type="OrthoDB" id="5418434at2759"/>
<comment type="similarity">
    <text evidence="2 4">Belongs to the Mediator complex subunit 11 family.</text>
</comment>
<evidence type="ECO:0000313" key="6">
    <source>
        <dbReference type="EMBL" id="ODV83765.1"/>
    </source>
</evidence>
<feature type="region of interest" description="Disordered" evidence="5">
    <location>
        <begin position="132"/>
        <end position="204"/>
    </location>
</feature>
<dbReference type="InterPro" id="IPR019404">
    <property type="entry name" value="Mediator_Med11"/>
</dbReference>
<evidence type="ECO:0000256" key="2">
    <source>
        <dbReference type="ARBA" id="ARBA00008186"/>
    </source>
</evidence>
<accession>A0A1E4SW89</accession>
<protein>
    <recommendedName>
        <fullName evidence="4">Mediator of RNA polymerase II transcription subunit 11</fullName>
    </recommendedName>
    <alternativeName>
        <fullName evidence="4">Mediator complex subunit 11</fullName>
    </alternativeName>
</protein>
<dbReference type="EMBL" id="KV453861">
    <property type="protein sequence ID" value="ODV83765.1"/>
    <property type="molecule type" value="Genomic_DNA"/>
</dbReference>
<comment type="subcellular location">
    <subcellularLocation>
        <location evidence="1 4">Nucleus</location>
    </subcellularLocation>
</comment>
<sequence>MSTEKDISFIKSRLDSLHSIDSKIVTLLDNLSSTVENLKDGKLTGDKQNVENFRDNMSQFYNNLSFTSINLRKEVKILDNRINSQLNNSNLLPIQVNKKATWVNEDKMKQEIEEMDRVLDWDEEKLAKARKEAERFVKEPKAQTSQTKQEGDLPNQAVKVETEQATKVTDNEEFPTEIKPKLEDVELPNIEANGGDGTGTGAEAADIDLDMDMGLEDEEMMNV</sequence>
<dbReference type="GO" id="GO:0016592">
    <property type="term" value="C:mediator complex"/>
    <property type="evidence" value="ECO:0007669"/>
    <property type="project" value="InterPro"/>
</dbReference>
<keyword evidence="4" id="KW-0804">Transcription</keyword>
<evidence type="ECO:0000256" key="3">
    <source>
        <dbReference type="ARBA" id="ARBA00023242"/>
    </source>
</evidence>
<proteinExistence type="inferred from homology"/>